<keyword evidence="5 7" id="KW-1133">Transmembrane helix</keyword>
<dbReference type="Pfam" id="PF05977">
    <property type="entry name" value="MFS_3"/>
    <property type="match status" value="1"/>
</dbReference>
<accession>A0ABR5JFQ4</accession>
<feature type="non-terminal residue" evidence="9">
    <location>
        <position position="102"/>
    </location>
</feature>
<sequence length="102" mass="10660">MTAVDAKVDEKVARPGVAGDFKRLWSAAVISRVGDALRSAALPLLAVALTDSPVLVSLVTAAGFLPWLLFGLVGGAVADRVDQRRAMWAVDVVRGLLMAAFA</sequence>
<evidence type="ECO:0000256" key="4">
    <source>
        <dbReference type="ARBA" id="ARBA00022692"/>
    </source>
</evidence>
<comment type="subcellular location">
    <subcellularLocation>
        <location evidence="1">Cell inner membrane</location>
        <topology evidence="1">Multi-pass membrane protein</topology>
    </subcellularLocation>
</comment>
<reference evidence="9 10" key="1">
    <citation type="submission" date="2015-07" db="EMBL/GenBank/DDBJ databases">
        <authorList>
            <person name="Ju K.-S."/>
            <person name="Doroghazi J.R."/>
            <person name="Metcalf W.W."/>
        </authorList>
    </citation>
    <scope>NUCLEOTIDE SEQUENCE [LARGE SCALE GENOMIC DNA]</scope>
    <source>
        <strain evidence="9 10">NRRL B-3589</strain>
    </source>
</reference>
<evidence type="ECO:0000256" key="1">
    <source>
        <dbReference type="ARBA" id="ARBA00004429"/>
    </source>
</evidence>
<dbReference type="PROSITE" id="PS50850">
    <property type="entry name" value="MFS"/>
    <property type="match status" value="1"/>
</dbReference>
<dbReference type="PANTHER" id="PTHR23513:SF9">
    <property type="entry name" value="ENTEROBACTIN EXPORTER ENTS"/>
    <property type="match status" value="1"/>
</dbReference>
<evidence type="ECO:0000256" key="3">
    <source>
        <dbReference type="ARBA" id="ARBA00022475"/>
    </source>
</evidence>
<evidence type="ECO:0000259" key="8">
    <source>
        <dbReference type="PROSITE" id="PS50850"/>
    </source>
</evidence>
<organism evidence="9 10">
    <name type="scientific">Streptomyces varsoviensis</name>
    <dbReference type="NCBI Taxonomy" id="67373"/>
    <lineage>
        <taxon>Bacteria</taxon>
        <taxon>Bacillati</taxon>
        <taxon>Actinomycetota</taxon>
        <taxon>Actinomycetes</taxon>
        <taxon>Kitasatosporales</taxon>
        <taxon>Streptomycetaceae</taxon>
        <taxon>Streptomyces</taxon>
    </lineage>
</organism>
<dbReference type="EMBL" id="LGUT01000053">
    <property type="protein sequence ID" value="KOG91901.1"/>
    <property type="molecule type" value="Genomic_DNA"/>
</dbReference>
<evidence type="ECO:0000313" key="9">
    <source>
        <dbReference type="EMBL" id="KOG91901.1"/>
    </source>
</evidence>
<keyword evidence="3" id="KW-1003">Cell membrane</keyword>
<dbReference type="PANTHER" id="PTHR23513">
    <property type="entry name" value="INTEGRAL MEMBRANE EFFLUX PROTEIN-RELATED"/>
    <property type="match status" value="1"/>
</dbReference>
<keyword evidence="6 7" id="KW-0472">Membrane</keyword>
<protein>
    <recommendedName>
        <fullName evidence="8">Major facilitator superfamily (MFS) profile domain-containing protein</fullName>
    </recommendedName>
</protein>
<dbReference type="InterPro" id="IPR020846">
    <property type="entry name" value="MFS_dom"/>
</dbReference>
<evidence type="ECO:0000256" key="5">
    <source>
        <dbReference type="ARBA" id="ARBA00022989"/>
    </source>
</evidence>
<feature type="transmembrane region" description="Helical" evidence="7">
    <location>
        <begin position="54"/>
        <end position="78"/>
    </location>
</feature>
<gene>
    <name evidence="9" type="ORF">ADK38_00640</name>
</gene>
<dbReference type="Gene3D" id="1.20.1250.20">
    <property type="entry name" value="MFS general substrate transporter like domains"/>
    <property type="match status" value="1"/>
</dbReference>
<comment type="caution">
    <text evidence="9">The sequence shown here is derived from an EMBL/GenBank/DDBJ whole genome shotgun (WGS) entry which is preliminary data.</text>
</comment>
<keyword evidence="2" id="KW-0813">Transport</keyword>
<evidence type="ECO:0000256" key="6">
    <source>
        <dbReference type="ARBA" id="ARBA00023136"/>
    </source>
</evidence>
<dbReference type="InterPro" id="IPR010290">
    <property type="entry name" value="TM_effector"/>
</dbReference>
<keyword evidence="4 7" id="KW-0812">Transmembrane</keyword>
<evidence type="ECO:0000256" key="2">
    <source>
        <dbReference type="ARBA" id="ARBA00022448"/>
    </source>
</evidence>
<dbReference type="Proteomes" id="UP000037020">
    <property type="component" value="Unassembled WGS sequence"/>
</dbReference>
<evidence type="ECO:0000313" key="10">
    <source>
        <dbReference type="Proteomes" id="UP000037020"/>
    </source>
</evidence>
<keyword evidence="10" id="KW-1185">Reference proteome</keyword>
<evidence type="ECO:0000256" key="7">
    <source>
        <dbReference type="SAM" id="Phobius"/>
    </source>
</evidence>
<proteinExistence type="predicted"/>
<dbReference type="InterPro" id="IPR036259">
    <property type="entry name" value="MFS_trans_sf"/>
</dbReference>
<name>A0ABR5JFQ4_9ACTN</name>
<feature type="domain" description="Major facilitator superfamily (MFS) profile" evidence="8">
    <location>
        <begin position="1"/>
        <end position="102"/>
    </location>
</feature>
<dbReference type="SUPFAM" id="SSF103473">
    <property type="entry name" value="MFS general substrate transporter"/>
    <property type="match status" value="1"/>
</dbReference>